<dbReference type="PANTHER" id="PTHR33050:SF7">
    <property type="entry name" value="RIBONUCLEASE H"/>
    <property type="match status" value="1"/>
</dbReference>
<dbReference type="PANTHER" id="PTHR33050">
    <property type="entry name" value="REVERSE TRANSCRIPTASE DOMAIN-CONTAINING PROTEIN"/>
    <property type="match status" value="1"/>
</dbReference>
<dbReference type="EMBL" id="JANPWB010000011">
    <property type="protein sequence ID" value="KAJ1124232.1"/>
    <property type="molecule type" value="Genomic_DNA"/>
</dbReference>
<feature type="non-terminal residue" evidence="1">
    <location>
        <position position="142"/>
    </location>
</feature>
<dbReference type="InterPro" id="IPR052055">
    <property type="entry name" value="Hepadnavirus_pol/RT"/>
</dbReference>
<sequence length="142" mass="16398">MTVDLFPSRLNSHLPKFYSWRPDPQALATDAFLQDWSLHLNYAFPPFMMIARVLAQVHRQRASLVLVTPFWQTQPWFPSVLELPINFLLLIPTFPELLLDLEGRPHNMILDHTLSLVAWKISGQPGEPPEFRKKLPCISATL</sequence>
<evidence type="ECO:0000313" key="1">
    <source>
        <dbReference type="EMBL" id="KAJ1124232.1"/>
    </source>
</evidence>
<name>A0AAV7PAF4_PLEWA</name>
<dbReference type="AlphaFoldDB" id="A0AAV7PAF4"/>
<keyword evidence="2" id="KW-1185">Reference proteome</keyword>
<gene>
    <name evidence="1" type="ORF">NDU88_002693</name>
</gene>
<accession>A0AAV7PAF4</accession>
<protein>
    <submittedName>
        <fullName evidence="1">Uncharacterized protein</fullName>
    </submittedName>
</protein>
<proteinExistence type="predicted"/>
<reference evidence="1" key="1">
    <citation type="journal article" date="2022" name="bioRxiv">
        <title>Sequencing and chromosome-scale assembly of the giantPleurodeles waltlgenome.</title>
        <authorList>
            <person name="Brown T."/>
            <person name="Elewa A."/>
            <person name="Iarovenko S."/>
            <person name="Subramanian E."/>
            <person name="Araus A.J."/>
            <person name="Petzold A."/>
            <person name="Susuki M."/>
            <person name="Suzuki K.-i.T."/>
            <person name="Hayashi T."/>
            <person name="Toyoda A."/>
            <person name="Oliveira C."/>
            <person name="Osipova E."/>
            <person name="Leigh N.D."/>
            <person name="Simon A."/>
            <person name="Yun M.H."/>
        </authorList>
    </citation>
    <scope>NUCLEOTIDE SEQUENCE</scope>
    <source>
        <strain evidence="1">20211129_DDA</strain>
        <tissue evidence="1">Liver</tissue>
    </source>
</reference>
<dbReference type="Proteomes" id="UP001066276">
    <property type="component" value="Chromosome 7"/>
</dbReference>
<organism evidence="1 2">
    <name type="scientific">Pleurodeles waltl</name>
    <name type="common">Iberian ribbed newt</name>
    <dbReference type="NCBI Taxonomy" id="8319"/>
    <lineage>
        <taxon>Eukaryota</taxon>
        <taxon>Metazoa</taxon>
        <taxon>Chordata</taxon>
        <taxon>Craniata</taxon>
        <taxon>Vertebrata</taxon>
        <taxon>Euteleostomi</taxon>
        <taxon>Amphibia</taxon>
        <taxon>Batrachia</taxon>
        <taxon>Caudata</taxon>
        <taxon>Salamandroidea</taxon>
        <taxon>Salamandridae</taxon>
        <taxon>Pleurodelinae</taxon>
        <taxon>Pleurodeles</taxon>
    </lineage>
</organism>
<evidence type="ECO:0000313" key="2">
    <source>
        <dbReference type="Proteomes" id="UP001066276"/>
    </source>
</evidence>
<comment type="caution">
    <text evidence="1">The sequence shown here is derived from an EMBL/GenBank/DDBJ whole genome shotgun (WGS) entry which is preliminary data.</text>
</comment>